<reference evidence="2 3" key="1">
    <citation type="journal article" date="2016" name="Nat. Commun.">
        <title>Thousands of microbial genomes shed light on interconnected biogeochemical processes in an aquifer system.</title>
        <authorList>
            <person name="Anantharaman K."/>
            <person name="Brown C.T."/>
            <person name="Hug L.A."/>
            <person name="Sharon I."/>
            <person name="Castelle C.J."/>
            <person name="Probst A.J."/>
            <person name="Thomas B.C."/>
            <person name="Singh A."/>
            <person name="Wilkins M.J."/>
            <person name="Karaoz U."/>
            <person name="Brodie E.L."/>
            <person name="Williams K.H."/>
            <person name="Hubbard S.S."/>
            <person name="Banfield J.F."/>
        </authorList>
    </citation>
    <scope>NUCLEOTIDE SEQUENCE [LARGE SCALE GENOMIC DNA]</scope>
</reference>
<keyword evidence="1" id="KW-0472">Membrane</keyword>
<dbReference type="PROSITE" id="PS00409">
    <property type="entry name" value="PROKAR_NTER_METHYL"/>
    <property type="match status" value="1"/>
</dbReference>
<accession>A0A1F6WPU0</accession>
<dbReference type="Proteomes" id="UP000178184">
    <property type="component" value="Unassembled WGS sequence"/>
</dbReference>
<evidence type="ECO:0000313" key="3">
    <source>
        <dbReference type="Proteomes" id="UP000178184"/>
    </source>
</evidence>
<dbReference type="STRING" id="1801764.A2903_01065"/>
<gene>
    <name evidence="2" type="ORF">A2903_01065</name>
</gene>
<name>A0A1F6WPU0_9BACT</name>
<keyword evidence="1" id="KW-0812">Transmembrane</keyword>
<organism evidence="2 3">
    <name type="scientific">Candidatus Nomurabacteria bacterium RIFCSPLOWO2_01_FULL_33_17</name>
    <dbReference type="NCBI Taxonomy" id="1801764"/>
    <lineage>
        <taxon>Bacteria</taxon>
        <taxon>Candidatus Nomuraibacteriota</taxon>
    </lineage>
</organism>
<dbReference type="InterPro" id="IPR012902">
    <property type="entry name" value="N_methyl_site"/>
</dbReference>
<evidence type="ECO:0008006" key="4">
    <source>
        <dbReference type="Google" id="ProtNLM"/>
    </source>
</evidence>
<dbReference type="AlphaFoldDB" id="A0A1F6WPU0"/>
<sequence>MINKQKTNFFKKTTMALPGSELFLRKSSTTGFTLVETIIAVAMFMIVLVAILSITVNVLLGTRSQGLNITAQYLLQEGVEYVRNNRDSVLNNGFTWGEFIDPNTSSYGTTAITPLGSCIDNPTTVTVVESCSVDPLYDKVFACANRVCPYILQFTSGGKTVYCTSDSGGVCTGSGTKQTTFTREILLTSPNPGEMYVDVTVKWKDNGGNPKSKTIKTSLFNW</sequence>
<protein>
    <recommendedName>
        <fullName evidence="4">Type IV pilus modification protein PilV</fullName>
    </recommendedName>
</protein>
<keyword evidence="1" id="KW-1133">Transmembrane helix</keyword>
<evidence type="ECO:0000256" key="1">
    <source>
        <dbReference type="SAM" id="Phobius"/>
    </source>
</evidence>
<comment type="caution">
    <text evidence="2">The sequence shown here is derived from an EMBL/GenBank/DDBJ whole genome shotgun (WGS) entry which is preliminary data.</text>
</comment>
<dbReference type="EMBL" id="MFUO01000017">
    <property type="protein sequence ID" value="OGI83909.1"/>
    <property type="molecule type" value="Genomic_DNA"/>
</dbReference>
<feature type="transmembrane region" description="Helical" evidence="1">
    <location>
        <begin position="38"/>
        <end position="60"/>
    </location>
</feature>
<evidence type="ECO:0000313" key="2">
    <source>
        <dbReference type="EMBL" id="OGI83909.1"/>
    </source>
</evidence>
<proteinExistence type="predicted"/>